<reference evidence="1" key="1">
    <citation type="journal article" date="2015" name="Nature">
        <title>Complex archaea that bridge the gap between prokaryotes and eukaryotes.</title>
        <authorList>
            <person name="Spang A."/>
            <person name="Saw J.H."/>
            <person name="Jorgensen S.L."/>
            <person name="Zaremba-Niedzwiedzka K."/>
            <person name="Martijn J."/>
            <person name="Lind A.E."/>
            <person name="van Eijk R."/>
            <person name="Schleper C."/>
            <person name="Guy L."/>
            <person name="Ettema T.J."/>
        </authorList>
    </citation>
    <scope>NUCLEOTIDE SEQUENCE</scope>
</reference>
<name>A0A0F9GMP9_9ZZZZ</name>
<dbReference type="EMBL" id="LAZR01017499">
    <property type="protein sequence ID" value="KKM00165.1"/>
    <property type="molecule type" value="Genomic_DNA"/>
</dbReference>
<comment type="caution">
    <text evidence="1">The sequence shown here is derived from an EMBL/GenBank/DDBJ whole genome shotgun (WGS) entry which is preliminary data.</text>
</comment>
<evidence type="ECO:0000313" key="1">
    <source>
        <dbReference type="EMBL" id="KKM00165.1"/>
    </source>
</evidence>
<accession>A0A0F9GMP9</accession>
<sequence length="57" mass="6300">GKDTSFFNVSATRVDTGEAIELRCGTKRMRGYFAALQDEFPVAGKFVKIGTRSIDLQ</sequence>
<organism evidence="1">
    <name type="scientific">marine sediment metagenome</name>
    <dbReference type="NCBI Taxonomy" id="412755"/>
    <lineage>
        <taxon>unclassified sequences</taxon>
        <taxon>metagenomes</taxon>
        <taxon>ecological metagenomes</taxon>
    </lineage>
</organism>
<proteinExistence type="predicted"/>
<dbReference type="AlphaFoldDB" id="A0A0F9GMP9"/>
<feature type="non-terminal residue" evidence="1">
    <location>
        <position position="1"/>
    </location>
</feature>
<protein>
    <submittedName>
        <fullName evidence="1">Uncharacterized protein</fullName>
    </submittedName>
</protein>
<gene>
    <name evidence="1" type="ORF">LCGC14_1807130</name>
</gene>